<evidence type="ECO:0000256" key="1">
    <source>
        <dbReference type="ARBA" id="ARBA00023002"/>
    </source>
</evidence>
<name>A0ABZ2GFR8_9BURK</name>
<dbReference type="PANTHER" id="PTHR14239:SF10">
    <property type="entry name" value="REDUCTASE"/>
    <property type="match status" value="1"/>
</dbReference>
<dbReference type="SUPFAM" id="SSF51735">
    <property type="entry name" value="NAD(P)-binding Rossmann-fold domains"/>
    <property type="match status" value="1"/>
</dbReference>
<evidence type="ECO:0000313" key="3">
    <source>
        <dbReference type="EMBL" id="WWO44436.1"/>
    </source>
</evidence>
<proteinExistence type="predicted"/>
<accession>A0ABZ2GFR8</accession>
<dbReference type="InterPro" id="IPR036291">
    <property type="entry name" value="NAD(P)-bd_dom_sf"/>
</dbReference>
<dbReference type="Proteomes" id="UP001373909">
    <property type="component" value="Chromosome"/>
</dbReference>
<gene>
    <name evidence="3" type="ORF">OPV09_17085</name>
</gene>
<dbReference type="InterPro" id="IPR051267">
    <property type="entry name" value="STEAP_metalloreductase"/>
</dbReference>
<dbReference type="EMBL" id="CP142523">
    <property type="protein sequence ID" value="WWO44436.1"/>
    <property type="molecule type" value="Genomic_DNA"/>
</dbReference>
<dbReference type="InterPro" id="IPR028939">
    <property type="entry name" value="P5C_Rdtase_cat_N"/>
</dbReference>
<dbReference type="PANTHER" id="PTHR14239">
    <property type="entry name" value="DUDULIN-RELATED"/>
    <property type="match status" value="1"/>
</dbReference>
<protein>
    <submittedName>
        <fullName evidence="3">NAD(P)-binding domain-containing protein</fullName>
    </submittedName>
</protein>
<evidence type="ECO:0000259" key="2">
    <source>
        <dbReference type="Pfam" id="PF03807"/>
    </source>
</evidence>
<sequence length="278" mass="28613">MGYLLFGGYFPLLHKAPKITADWTINDTELMNMKIGIIGTGNIGATLARKLLSAGHEVKIANSGGVKGVQSVADDIGAVPADVHGAVDGVDVVVLAIPLPAMASLPAGLFDGVPPQVTVIDTSNYYPGMRDAAIAQIDAGMAESVWVSAQLGRPVVKAFNNVLAHTLAALGQPAGTPGRLAIAVAGDDPMAMQAAMTLVEQAGFDAVDGGTLAQSWRQQPCTPAYCCDLEAPAMARALAAAVPGKAAAIRDRMPAQFAKLGAHASHDDIVAMNRQLNV</sequence>
<reference evidence="3 4" key="1">
    <citation type="submission" date="2024-01" db="EMBL/GenBank/DDBJ databases">
        <title>Draft genome sequences of nine bacterial species from freshwater ponds near Washington, DC.</title>
        <authorList>
            <person name="Pavloudi C."/>
            <person name="Oliver L."/>
            <person name="Slattery K."/>
            <person name="Lissner G."/>
            <person name="Saw J.H."/>
        </authorList>
    </citation>
    <scope>NUCLEOTIDE SEQUENCE [LARGE SCALE GENOMIC DNA]</scope>
    <source>
        <strain evidence="4">TB1-E2</strain>
    </source>
</reference>
<dbReference type="Gene3D" id="3.40.50.720">
    <property type="entry name" value="NAD(P)-binding Rossmann-like Domain"/>
    <property type="match status" value="1"/>
</dbReference>
<organism evidence="3 4">
    <name type="scientific">Janthinobacterium aestuarii</name>
    <dbReference type="NCBI Taxonomy" id="2985511"/>
    <lineage>
        <taxon>Bacteria</taxon>
        <taxon>Pseudomonadati</taxon>
        <taxon>Pseudomonadota</taxon>
        <taxon>Betaproteobacteria</taxon>
        <taxon>Burkholderiales</taxon>
        <taxon>Oxalobacteraceae</taxon>
        <taxon>Janthinobacterium</taxon>
    </lineage>
</organism>
<keyword evidence="4" id="KW-1185">Reference proteome</keyword>
<dbReference type="RefSeq" id="WP_072453431.1">
    <property type="nucleotide sequence ID" value="NZ_CP142523.1"/>
</dbReference>
<feature type="domain" description="Pyrroline-5-carboxylate reductase catalytic N-terminal" evidence="2">
    <location>
        <begin position="34"/>
        <end position="125"/>
    </location>
</feature>
<keyword evidence="1" id="KW-0560">Oxidoreductase</keyword>
<evidence type="ECO:0000313" key="4">
    <source>
        <dbReference type="Proteomes" id="UP001373909"/>
    </source>
</evidence>
<dbReference type="Pfam" id="PF03807">
    <property type="entry name" value="F420_oxidored"/>
    <property type="match status" value="1"/>
</dbReference>